<dbReference type="SMART" id="SM00332">
    <property type="entry name" value="PP2Cc"/>
    <property type="match status" value="1"/>
</dbReference>
<keyword evidence="3 5" id="KW-0378">Hydrolase</keyword>
<dbReference type="Gene3D" id="3.60.40.10">
    <property type="entry name" value="PPM-type phosphatase domain"/>
    <property type="match status" value="1"/>
</dbReference>
<evidence type="ECO:0000313" key="7">
    <source>
        <dbReference type="EMBL" id="VEU34534.1"/>
    </source>
</evidence>
<dbReference type="Proteomes" id="UP000291116">
    <property type="component" value="Unassembled WGS sequence"/>
</dbReference>
<dbReference type="AlphaFoldDB" id="A0A448YXR4"/>
<dbReference type="InterPro" id="IPR036457">
    <property type="entry name" value="PPM-type-like_dom_sf"/>
</dbReference>
<feature type="domain" description="PPM-type phosphatase" evidence="6">
    <location>
        <begin position="107"/>
        <end position="384"/>
    </location>
</feature>
<dbReference type="InterPro" id="IPR001932">
    <property type="entry name" value="PPM-type_phosphatase-like_dom"/>
</dbReference>
<name>A0A448YXR4_9STRA</name>
<gene>
    <name evidence="7" type="ORF">PSNMU_V1.4_AUG-EV-PASAV3_0012430</name>
</gene>
<dbReference type="PANTHER" id="PTHR47992">
    <property type="entry name" value="PROTEIN PHOSPHATASE"/>
    <property type="match status" value="1"/>
</dbReference>
<dbReference type="OrthoDB" id="42812at2759"/>
<dbReference type="CDD" id="cd00143">
    <property type="entry name" value="PP2Cc"/>
    <property type="match status" value="1"/>
</dbReference>
<keyword evidence="8" id="KW-1185">Reference proteome</keyword>
<evidence type="ECO:0000256" key="3">
    <source>
        <dbReference type="ARBA" id="ARBA00022801"/>
    </source>
</evidence>
<proteinExistence type="inferred from homology"/>
<organism evidence="7 8">
    <name type="scientific">Pseudo-nitzschia multistriata</name>
    <dbReference type="NCBI Taxonomy" id="183589"/>
    <lineage>
        <taxon>Eukaryota</taxon>
        <taxon>Sar</taxon>
        <taxon>Stramenopiles</taxon>
        <taxon>Ochrophyta</taxon>
        <taxon>Bacillariophyta</taxon>
        <taxon>Bacillariophyceae</taxon>
        <taxon>Bacillariophycidae</taxon>
        <taxon>Bacillariales</taxon>
        <taxon>Bacillariaceae</taxon>
        <taxon>Pseudo-nitzschia</taxon>
    </lineage>
</organism>
<dbReference type="PROSITE" id="PS51746">
    <property type="entry name" value="PPM_2"/>
    <property type="match status" value="1"/>
</dbReference>
<evidence type="ECO:0000313" key="8">
    <source>
        <dbReference type="Proteomes" id="UP000291116"/>
    </source>
</evidence>
<evidence type="ECO:0000256" key="5">
    <source>
        <dbReference type="RuleBase" id="RU003465"/>
    </source>
</evidence>
<evidence type="ECO:0000256" key="2">
    <source>
        <dbReference type="ARBA" id="ARBA00022723"/>
    </source>
</evidence>
<protein>
    <recommendedName>
        <fullName evidence="6">PPM-type phosphatase domain-containing protein</fullName>
    </recommendedName>
</protein>
<dbReference type="Pfam" id="PF00481">
    <property type="entry name" value="PP2C"/>
    <property type="match status" value="1"/>
</dbReference>
<dbReference type="InterPro" id="IPR015655">
    <property type="entry name" value="PP2C"/>
</dbReference>
<reference evidence="7 8" key="1">
    <citation type="submission" date="2019-01" db="EMBL/GenBank/DDBJ databases">
        <authorList>
            <person name="Ferrante I. M."/>
        </authorList>
    </citation>
    <scope>NUCLEOTIDE SEQUENCE [LARGE SCALE GENOMIC DNA]</scope>
    <source>
        <strain evidence="7 8">B856</strain>
    </source>
</reference>
<evidence type="ECO:0000259" key="6">
    <source>
        <dbReference type="PROSITE" id="PS51746"/>
    </source>
</evidence>
<dbReference type="SUPFAM" id="SSF81606">
    <property type="entry name" value="PP2C-like"/>
    <property type="match status" value="1"/>
</dbReference>
<dbReference type="GO" id="GO:0016020">
    <property type="term" value="C:membrane"/>
    <property type="evidence" value="ECO:0007669"/>
    <property type="project" value="UniProtKB-SubCell"/>
</dbReference>
<accession>A0A448YXR4</accession>
<dbReference type="EMBL" id="CAACVS010000031">
    <property type="protein sequence ID" value="VEU34534.1"/>
    <property type="molecule type" value="Genomic_DNA"/>
</dbReference>
<dbReference type="GO" id="GO:0046872">
    <property type="term" value="F:metal ion binding"/>
    <property type="evidence" value="ECO:0007669"/>
    <property type="project" value="UniProtKB-KW"/>
</dbReference>
<dbReference type="InterPro" id="IPR000222">
    <property type="entry name" value="PP2C_BS"/>
</dbReference>
<keyword evidence="2" id="KW-0479">Metal-binding</keyword>
<dbReference type="PROSITE" id="PS01032">
    <property type="entry name" value="PPM_1"/>
    <property type="match status" value="1"/>
</dbReference>
<dbReference type="GO" id="GO:0004722">
    <property type="term" value="F:protein serine/threonine phosphatase activity"/>
    <property type="evidence" value="ECO:0007669"/>
    <property type="project" value="InterPro"/>
</dbReference>
<keyword evidence="4 5" id="KW-0904">Protein phosphatase</keyword>
<comment type="subcellular location">
    <subcellularLocation>
        <location evidence="1">Membrane</location>
        <topology evidence="1">Peripheral membrane protein</topology>
    </subcellularLocation>
</comment>
<evidence type="ECO:0000256" key="4">
    <source>
        <dbReference type="ARBA" id="ARBA00022912"/>
    </source>
</evidence>
<sequence>MGFQTVLTEFQRKASYLHVLFGILIASRLHILAKAECGSFGCSLTAVDIIYDESAREALSILRQTDPKKNSHDEGTNGEYIDSLKLLDQRSEALSKLEIAGDESKTTLTLRGYKGGRLQDQINQDRAMVVSPMDILTNSSKSTPIVQLLGVFDGHGSGGEKTSQYAVEQIPSLLATKLGAIFRNEDDRESRKQENLIAESDSPVVEALKETFDEVDKNDPTRGDAGCTATVVLRVGKKIFIANAGDSVSFIGIYITGESISTHLQKQVQIVYQSREDKPDLPDEKARIEAAGGYVSIPPDDNGDVSRAYYVDEHRRLRYGLAMSRSLGDWKVQGVIAEPIVDVLTLDEVVEQALSTYAKACGSKIEESEEFGDESNGSCHVVDESDIHAFAASISDGMMDYLNTNDIGQALAEAFFDSENSSHPHSAAENLITSAAMGWEGEFNGQYRDDIAIASFIVPLR</sequence>
<evidence type="ECO:0000256" key="1">
    <source>
        <dbReference type="ARBA" id="ARBA00004170"/>
    </source>
</evidence>
<comment type="similarity">
    <text evidence="5">Belongs to the PP2C family.</text>
</comment>